<dbReference type="InterPro" id="IPR051678">
    <property type="entry name" value="AGP_Transferase"/>
</dbReference>
<reference evidence="1 2" key="1">
    <citation type="journal article" date="2016" name="Mol. Biol. Evol.">
        <title>Comparative Genomics of Early-Diverging Mushroom-Forming Fungi Provides Insights into the Origins of Lignocellulose Decay Capabilities.</title>
        <authorList>
            <person name="Nagy L.G."/>
            <person name="Riley R."/>
            <person name="Tritt A."/>
            <person name="Adam C."/>
            <person name="Daum C."/>
            <person name="Floudas D."/>
            <person name="Sun H."/>
            <person name="Yadav J.S."/>
            <person name="Pangilinan J."/>
            <person name="Larsson K.H."/>
            <person name="Matsuura K."/>
            <person name="Barry K."/>
            <person name="Labutti K."/>
            <person name="Kuo R."/>
            <person name="Ohm R.A."/>
            <person name="Bhattacharya S.S."/>
            <person name="Shirouzu T."/>
            <person name="Yoshinaga Y."/>
            <person name="Martin F.M."/>
            <person name="Grigoriev I.V."/>
            <person name="Hibbett D.S."/>
        </authorList>
    </citation>
    <scope>NUCLEOTIDE SEQUENCE [LARGE SCALE GENOMIC DNA]</scope>
    <source>
        <strain evidence="1 2">TUFC12733</strain>
    </source>
</reference>
<dbReference type="AlphaFoldDB" id="A0A167HVM7"/>
<dbReference type="Proteomes" id="UP000076738">
    <property type="component" value="Unassembled WGS sequence"/>
</dbReference>
<dbReference type="OrthoDB" id="10003767at2759"/>
<evidence type="ECO:0000313" key="1">
    <source>
        <dbReference type="EMBL" id="KZO92028.1"/>
    </source>
</evidence>
<protein>
    <recommendedName>
        <fullName evidence="3">Aminoglycoside phosphotransferase domain-containing protein</fullName>
    </recommendedName>
</protein>
<dbReference type="EMBL" id="KV417315">
    <property type="protein sequence ID" value="KZO92028.1"/>
    <property type="molecule type" value="Genomic_DNA"/>
</dbReference>
<accession>A0A167HVM7</accession>
<dbReference type="PANTHER" id="PTHR21310:SF56">
    <property type="entry name" value="AMINOGLYCOSIDE PHOSPHOTRANSFERASE DOMAIN-CONTAINING PROTEIN"/>
    <property type="match status" value="1"/>
</dbReference>
<name>A0A167HVM7_CALVF</name>
<organism evidence="1 2">
    <name type="scientific">Calocera viscosa (strain TUFC12733)</name>
    <dbReference type="NCBI Taxonomy" id="1330018"/>
    <lineage>
        <taxon>Eukaryota</taxon>
        <taxon>Fungi</taxon>
        <taxon>Dikarya</taxon>
        <taxon>Basidiomycota</taxon>
        <taxon>Agaricomycotina</taxon>
        <taxon>Dacrymycetes</taxon>
        <taxon>Dacrymycetales</taxon>
        <taxon>Dacrymycetaceae</taxon>
        <taxon>Calocera</taxon>
    </lineage>
</organism>
<keyword evidence="2" id="KW-1185">Reference proteome</keyword>
<dbReference type="STRING" id="1330018.A0A167HVM7"/>
<dbReference type="PANTHER" id="PTHR21310">
    <property type="entry name" value="AMINOGLYCOSIDE PHOSPHOTRANSFERASE-RELATED-RELATED"/>
    <property type="match status" value="1"/>
</dbReference>
<evidence type="ECO:0000313" key="2">
    <source>
        <dbReference type="Proteomes" id="UP000076738"/>
    </source>
</evidence>
<gene>
    <name evidence="1" type="ORF">CALVIDRAFT_530454</name>
</gene>
<proteinExistence type="predicted"/>
<sequence>MATPLYRGSPVNTDELDFPATSLRSNSAVEPRIAVVARALFASECNVSHFANGAWNTVGTMMYVSERSRIPVPKVYAYCTNGNVLSQTYMFLEHVTTGQRMREAFEMLDEEGKARAIREYAGVVHKLSQLRFTRIGSLRRSAEGAYYVGGPSMVRSNHADRVGQRTHSTLERPFSAVVPWLLSMEEDELRFVQGHPERVNEWSNFFGGKALKDVVDDVSLVLRQVIKAIPTACDTGSLSKVLCLWHYDLNCR</sequence>
<evidence type="ECO:0008006" key="3">
    <source>
        <dbReference type="Google" id="ProtNLM"/>
    </source>
</evidence>